<feature type="region of interest" description="Disordered" evidence="2">
    <location>
        <begin position="290"/>
        <end position="318"/>
    </location>
</feature>
<reference evidence="6" key="2">
    <citation type="submission" date="2019-07" db="EMBL/GenBank/DDBJ databases">
        <authorList>
            <person name="Yang Y."/>
            <person name="Bocs S."/>
            <person name="Baudouin L."/>
        </authorList>
    </citation>
    <scope>NUCLEOTIDE SEQUENCE</scope>
    <source>
        <tissue evidence="6">Spear leaf of Hainan Tall coconut</tissue>
    </source>
</reference>
<evidence type="ECO:0000259" key="4">
    <source>
        <dbReference type="Pfam" id="PF10373"/>
    </source>
</evidence>
<dbReference type="AlphaFoldDB" id="A0A8K0HWL8"/>
<evidence type="ECO:0000313" key="7">
    <source>
        <dbReference type="Proteomes" id="UP000797356"/>
    </source>
</evidence>
<keyword evidence="3" id="KW-1133">Transmembrane helix</keyword>
<dbReference type="InterPro" id="IPR011990">
    <property type="entry name" value="TPR-like_helical_dom_sf"/>
</dbReference>
<sequence length="989" mass="109631">MLEMISGLIFFDIYLFGMSSITFVVMFEKNIELENGLRKSAKSKVPSDPNAWLQMRENYEAIILEDHEFSEKHEIEYALWQLHYRRIEEFRAHINAAASLGGVTPLQVKSPAQPDRIKKIRAIFKGFLSEATGFYHDLILKIRTKYGLPLDYFSDAPESQITLEKDEKKSFEMKKGLISCHRCLIYLGDLARYKGLYGEGDSVSRDYAAASGYYLQAASLWPSSGNPHHQLAILASYSADDFLALYRYFRSLAVNSPFLTARDNLIIAFEKNRQICSQLPGNSRVSSARALPSRVTGKGRGRGDFRPSAKETKVESTRIKERELSTPEVFKAFSTRFIRLNGILFTRTSLETFGEVFALVISDLLELLSSGPDEKLNFGQDAAENGLVIVRFIAILIFSVHNAKRESEGQSYAEILQRSVLLENAFTSSFDFVGHIVKRCTQLHDAASSYLLPGILVFMEWLACHSDIAAGIDIEEKQAAARSFFWDQCVLLMNKLLLSGLADGDEDKTCFLEVGWYDDGESGNMLALWEDFELRGFSPLAPAQLILDFSRNYLLENDGSNKEKSARVKRILAAGRALMNVVRIGQQEIYYDSKLKKFVIGTKPPAYEDLDASELDDFKVVGPVGNMGTMQSNTANLQAKQSWGQLYADGEEEDEVIVFKPMAVEKYTNVSMSGATAFGNIHPAQSSSLGDQSAYGGLLSAAFSNIQVSAALNGISQPPITVCSVSQPPAQHITPSTSKWSTEQESFIMGGLKNLSIAENDIYANPGLLSGQSSLQPTPFASSLSATSNLNTSSGNLLSGHINAGKAVIPAEVDSIIPLEANSDGVHMKVAASLPALRKNPVSRPARHFGPPPGFGNLAKQLEDSDFKFTIKEEKQPQMDDHSWLDGFKTSSISGMGMENSINRATHIYPQVTASNSNSVMDAISFPFPGKQFSTVQPEMAYEKKWQDFQLFEHLKLHAEKQLPQASQQSALLPEQYQAQSLWSSHFFV</sequence>
<gene>
    <name evidence="6" type="ORF">COCNU_01G018340</name>
</gene>
<dbReference type="SUPFAM" id="SSF48452">
    <property type="entry name" value="TPR-like"/>
    <property type="match status" value="1"/>
</dbReference>
<organism evidence="6 7">
    <name type="scientific">Cocos nucifera</name>
    <name type="common">Coconut palm</name>
    <dbReference type="NCBI Taxonomy" id="13894"/>
    <lineage>
        <taxon>Eukaryota</taxon>
        <taxon>Viridiplantae</taxon>
        <taxon>Streptophyta</taxon>
        <taxon>Embryophyta</taxon>
        <taxon>Tracheophyta</taxon>
        <taxon>Spermatophyta</taxon>
        <taxon>Magnoliopsida</taxon>
        <taxon>Liliopsida</taxon>
        <taxon>Arecaceae</taxon>
        <taxon>Arecoideae</taxon>
        <taxon>Cocoseae</taxon>
        <taxon>Attaleinae</taxon>
        <taxon>Cocos</taxon>
    </lineage>
</organism>
<evidence type="ECO:0000313" key="6">
    <source>
        <dbReference type="EMBL" id="KAG1327900.1"/>
    </source>
</evidence>
<feature type="domain" description="DNA/RNA-binding" evidence="4">
    <location>
        <begin position="210"/>
        <end position="543"/>
    </location>
</feature>
<evidence type="ECO:0000256" key="3">
    <source>
        <dbReference type="SAM" id="Phobius"/>
    </source>
</evidence>
<feature type="transmembrane region" description="Helical" evidence="3">
    <location>
        <begin position="7"/>
        <end position="27"/>
    </location>
</feature>
<dbReference type="GO" id="GO:0005697">
    <property type="term" value="C:telomerase holoenzyme complex"/>
    <property type="evidence" value="ECO:0007669"/>
    <property type="project" value="TreeGrafter"/>
</dbReference>
<evidence type="ECO:0000259" key="5">
    <source>
        <dbReference type="Pfam" id="PF10374"/>
    </source>
</evidence>
<feature type="compositionally biased region" description="Basic and acidic residues" evidence="2">
    <location>
        <begin position="301"/>
        <end position="318"/>
    </location>
</feature>
<accession>A0A8K0HWL8</accession>
<keyword evidence="7" id="KW-1185">Reference proteome</keyword>
<comment type="caution">
    <text evidence="6">The sequence shown here is derived from an EMBL/GenBank/DDBJ whole genome shotgun (WGS) entry which is preliminary data.</text>
</comment>
<dbReference type="Pfam" id="PF10373">
    <property type="entry name" value="EST1_DNA_bind"/>
    <property type="match status" value="1"/>
</dbReference>
<dbReference type="Pfam" id="PF10374">
    <property type="entry name" value="EST1"/>
    <property type="match status" value="1"/>
</dbReference>
<dbReference type="GO" id="GO:0070034">
    <property type="term" value="F:telomerase RNA binding"/>
    <property type="evidence" value="ECO:0007669"/>
    <property type="project" value="TreeGrafter"/>
</dbReference>
<feature type="domain" description="Telomerase activating protein Est1-like N-terminal" evidence="5">
    <location>
        <begin position="75"/>
        <end position="197"/>
    </location>
</feature>
<dbReference type="GO" id="GO:0000184">
    <property type="term" value="P:nuclear-transcribed mRNA catabolic process, nonsense-mediated decay"/>
    <property type="evidence" value="ECO:0007669"/>
    <property type="project" value="TreeGrafter"/>
</dbReference>
<keyword evidence="3" id="KW-0812">Transmembrane</keyword>
<proteinExistence type="predicted"/>
<dbReference type="GO" id="GO:0042162">
    <property type="term" value="F:telomeric DNA binding"/>
    <property type="evidence" value="ECO:0007669"/>
    <property type="project" value="TreeGrafter"/>
</dbReference>
<keyword evidence="1" id="KW-0677">Repeat</keyword>
<evidence type="ECO:0000256" key="1">
    <source>
        <dbReference type="ARBA" id="ARBA00022737"/>
    </source>
</evidence>
<protein>
    <submittedName>
        <fullName evidence="6">Protein SMG7</fullName>
    </submittedName>
</protein>
<dbReference type="PANTHER" id="PTHR15696:SF25">
    <property type="entry name" value="OS08G0305300 PROTEIN"/>
    <property type="match status" value="1"/>
</dbReference>
<dbReference type="InterPro" id="IPR045153">
    <property type="entry name" value="Est1/Ebs1-like"/>
</dbReference>
<dbReference type="FunFam" id="1.25.40.10:FF:000225">
    <property type="entry name" value="Protein SMG7"/>
    <property type="match status" value="1"/>
</dbReference>
<reference evidence="6" key="1">
    <citation type="journal article" date="2017" name="Gigascience">
        <title>The genome draft of coconut (Cocos nucifera).</title>
        <authorList>
            <person name="Xiao Y."/>
            <person name="Xu P."/>
            <person name="Fan H."/>
            <person name="Baudouin L."/>
            <person name="Xia W."/>
            <person name="Bocs S."/>
            <person name="Xu J."/>
            <person name="Li Q."/>
            <person name="Guo A."/>
            <person name="Zhou L."/>
            <person name="Li J."/>
            <person name="Wu Y."/>
            <person name="Ma Z."/>
            <person name="Armero A."/>
            <person name="Issali A.E."/>
            <person name="Liu N."/>
            <person name="Peng M."/>
            <person name="Yang Y."/>
        </authorList>
    </citation>
    <scope>NUCLEOTIDE SEQUENCE</scope>
    <source>
        <tissue evidence="6">Spear leaf of Hainan Tall coconut</tissue>
    </source>
</reference>
<dbReference type="OrthoDB" id="69928at2759"/>
<dbReference type="InterPro" id="IPR018834">
    <property type="entry name" value="DNA/RNA-bd_Est1-type"/>
</dbReference>
<dbReference type="Gene3D" id="1.25.40.10">
    <property type="entry name" value="Tetratricopeptide repeat domain"/>
    <property type="match status" value="1"/>
</dbReference>
<dbReference type="EMBL" id="CM017872">
    <property type="protein sequence ID" value="KAG1327900.1"/>
    <property type="molecule type" value="Genomic_DNA"/>
</dbReference>
<dbReference type="PANTHER" id="PTHR15696">
    <property type="entry name" value="SMG-7 SUPPRESSOR WITH MORPHOLOGICAL EFFECT ON GENITALIA PROTEIN 7"/>
    <property type="match status" value="1"/>
</dbReference>
<dbReference type="Proteomes" id="UP000797356">
    <property type="component" value="Chromosome 1"/>
</dbReference>
<evidence type="ECO:0000256" key="2">
    <source>
        <dbReference type="SAM" id="MobiDB-lite"/>
    </source>
</evidence>
<dbReference type="InterPro" id="IPR019458">
    <property type="entry name" value="Est1-like_N"/>
</dbReference>
<name>A0A8K0HWL8_COCNU</name>
<keyword evidence="3" id="KW-0472">Membrane</keyword>